<dbReference type="EMBL" id="CP040098">
    <property type="protein sequence ID" value="QCQ22082.1"/>
    <property type="molecule type" value="Genomic_DNA"/>
</dbReference>
<organism evidence="2 3">
    <name type="scientific">Desulfoglaeba alkanexedens ALDC</name>
    <dbReference type="NCBI Taxonomy" id="980445"/>
    <lineage>
        <taxon>Bacteria</taxon>
        <taxon>Pseudomonadati</taxon>
        <taxon>Thermodesulfobacteriota</taxon>
        <taxon>Syntrophobacteria</taxon>
        <taxon>Syntrophobacterales</taxon>
        <taxon>Syntrophobacteraceae</taxon>
        <taxon>Desulfoglaeba</taxon>
    </lineage>
</organism>
<dbReference type="SMART" id="SM00530">
    <property type="entry name" value="HTH_XRE"/>
    <property type="match status" value="1"/>
</dbReference>
<keyword evidence="3" id="KW-1185">Reference proteome</keyword>
<dbReference type="Proteomes" id="UP000298602">
    <property type="component" value="Chromosome"/>
</dbReference>
<dbReference type="RefSeq" id="WP_137424051.1">
    <property type="nucleotide sequence ID" value="NZ_CP040098.1"/>
</dbReference>
<evidence type="ECO:0000259" key="1">
    <source>
        <dbReference type="PROSITE" id="PS50943"/>
    </source>
</evidence>
<dbReference type="PROSITE" id="PS50943">
    <property type="entry name" value="HTH_CROC1"/>
    <property type="match status" value="1"/>
</dbReference>
<evidence type="ECO:0000313" key="3">
    <source>
        <dbReference type="Proteomes" id="UP000298602"/>
    </source>
</evidence>
<reference evidence="2 3" key="2">
    <citation type="submission" date="2019-05" db="EMBL/GenBank/DDBJ databases">
        <authorList>
            <person name="Suflita J.M."/>
            <person name="Marks C.R."/>
        </authorList>
    </citation>
    <scope>NUCLEOTIDE SEQUENCE [LARGE SCALE GENOMIC DNA]</scope>
    <source>
        <strain evidence="2 3">ALDC</strain>
    </source>
</reference>
<name>A0A4P8L5N9_9BACT</name>
<dbReference type="GO" id="GO:0003677">
    <property type="term" value="F:DNA binding"/>
    <property type="evidence" value="ECO:0007669"/>
    <property type="project" value="InterPro"/>
</dbReference>
<evidence type="ECO:0000313" key="2">
    <source>
        <dbReference type="EMBL" id="QCQ22082.1"/>
    </source>
</evidence>
<protein>
    <submittedName>
        <fullName evidence="2">Helix-turn-helix domain-containing protein</fullName>
    </submittedName>
</protein>
<dbReference type="CDD" id="cd00093">
    <property type="entry name" value="HTH_XRE"/>
    <property type="match status" value="1"/>
</dbReference>
<accession>A0A4P8L5N9</accession>
<dbReference type="AlphaFoldDB" id="A0A4P8L5N9"/>
<gene>
    <name evidence="2" type="ORF">FDQ92_07825</name>
</gene>
<dbReference type="OrthoDB" id="9801008at2"/>
<proteinExistence type="predicted"/>
<dbReference type="KEGG" id="dax:FDQ92_07825"/>
<dbReference type="Gene3D" id="1.10.260.40">
    <property type="entry name" value="lambda repressor-like DNA-binding domains"/>
    <property type="match status" value="1"/>
</dbReference>
<feature type="domain" description="HTH cro/C1-type" evidence="1">
    <location>
        <begin position="12"/>
        <end position="48"/>
    </location>
</feature>
<dbReference type="InterPro" id="IPR001387">
    <property type="entry name" value="Cro/C1-type_HTH"/>
</dbReference>
<reference evidence="2 3" key="1">
    <citation type="submission" date="2019-05" db="EMBL/GenBank/DDBJ databases">
        <title>The Complete Genome Sequence of the n-alkane-degrading Desulfoglaeba alkanexedens ALDC reveals multiple alkylsuccinate synthase gene clusters.</title>
        <authorList>
            <person name="Callaghan A.V."/>
            <person name="Davidova I.A."/>
            <person name="Duncan K.E."/>
            <person name="Morris B."/>
            <person name="McInerney M.J."/>
        </authorList>
    </citation>
    <scope>NUCLEOTIDE SEQUENCE [LARGE SCALE GENOMIC DNA]</scope>
    <source>
        <strain evidence="2 3">ALDC</strain>
    </source>
</reference>
<sequence length="83" mass="9262">MDNEDRSLSTLVKEIRQQLALSQEDLARRLNVSYATVNRWENGQSLPSKLAKAQLSAFCKKMIKQGKLALPDDLIDSAGLSQD</sequence>
<dbReference type="SUPFAM" id="SSF47413">
    <property type="entry name" value="lambda repressor-like DNA-binding domains"/>
    <property type="match status" value="1"/>
</dbReference>
<dbReference type="InterPro" id="IPR010982">
    <property type="entry name" value="Lambda_DNA-bd_dom_sf"/>
</dbReference>
<dbReference type="Pfam" id="PF01381">
    <property type="entry name" value="HTH_3"/>
    <property type="match status" value="1"/>
</dbReference>